<evidence type="ECO:0000313" key="3">
    <source>
        <dbReference type="Proteomes" id="UP001383192"/>
    </source>
</evidence>
<organism evidence="2 3">
    <name type="scientific">Paramarasmius palmivorus</name>
    <dbReference type="NCBI Taxonomy" id="297713"/>
    <lineage>
        <taxon>Eukaryota</taxon>
        <taxon>Fungi</taxon>
        <taxon>Dikarya</taxon>
        <taxon>Basidiomycota</taxon>
        <taxon>Agaricomycotina</taxon>
        <taxon>Agaricomycetes</taxon>
        <taxon>Agaricomycetidae</taxon>
        <taxon>Agaricales</taxon>
        <taxon>Marasmiineae</taxon>
        <taxon>Marasmiaceae</taxon>
        <taxon>Paramarasmius</taxon>
    </lineage>
</organism>
<evidence type="ECO:0000256" key="1">
    <source>
        <dbReference type="ARBA" id="ARBA00010795"/>
    </source>
</evidence>
<comment type="caution">
    <text evidence="2">The sequence shown here is derived from an EMBL/GenBank/DDBJ whole genome shotgun (WGS) entry which is preliminary data.</text>
</comment>
<name>A0AAW0BSS3_9AGAR</name>
<accession>A0AAW0BSS3</accession>
<gene>
    <name evidence="2" type="ORF">VNI00_014471</name>
</gene>
<dbReference type="PIRSF" id="PIRSF007951">
    <property type="entry name" value="Hemolysin, aegerolysin type"/>
    <property type="match status" value="1"/>
</dbReference>
<reference evidence="2 3" key="1">
    <citation type="submission" date="2024-01" db="EMBL/GenBank/DDBJ databases">
        <title>A draft genome for a cacao thread blight-causing isolate of Paramarasmius palmivorus.</title>
        <authorList>
            <person name="Baruah I.K."/>
            <person name="Bukari Y."/>
            <person name="Amoako-Attah I."/>
            <person name="Meinhardt L.W."/>
            <person name="Bailey B.A."/>
            <person name="Cohen S.P."/>
        </authorList>
    </citation>
    <scope>NUCLEOTIDE SEQUENCE [LARGE SCALE GENOMIC DNA]</scope>
    <source>
        <strain evidence="2 3">GH-12</strain>
    </source>
</reference>
<proteinExistence type="inferred from homology"/>
<dbReference type="EMBL" id="JAYKXP010000081">
    <property type="protein sequence ID" value="KAK7029594.1"/>
    <property type="molecule type" value="Genomic_DNA"/>
</dbReference>
<dbReference type="Pfam" id="PF06355">
    <property type="entry name" value="Aegerolysin"/>
    <property type="match status" value="1"/>
</dbReference>
<sequence>MNTLNDKDKAYAHWAAFIISNVGGFQGKLKIENFSVTSGKLHREGDKDDEVDKDKYNGKIIGPGEKLEIYACGNATKPSGSSGKFDLVDPDDGNKTVRKFVWDCPLEGATNTWSVSGSSARWMVEIVGGNIEGGALGNINIDCLKKP</sequence>
<dbReference type="GO" id="GO:0019836">
    <property type="term" value="P:symbiont-mediated hemolysis of host erythrocyte"/>
    <property type="evidence" value="ECO:0007669"/>
    <property type="project" value="InterPro"/>
</dbReference>
<dbReference type="Proteomes" id="UP001383192">
    <property type="component" value="Unassembled WGS sequence"/>
</dbReference>
<protein>
    <submittedName>
        <fullName evidence="2">Uncharacterized protein</fullName>
    </submittedName>
</protein>
<dbReference type="Gene3D" id="2.60.270.50">
    <property type="match status" value="1"/>
</dbReference>
<keyword evidence="3" id="KW-1185">Reference proteome</keyword>
<dbReference type="InterPro" id="IPR009413">
    <property type="entry name" value="Aegerolysin-typ"/>
</dbReference>
<evidence type="ECO:0000313" key="2">
    <source>
        <dbReference type="EMBL" id="KAK7029594.1"/>
    </source>
</evidence>
<comment type="similarity">
    <text evidence="1">Belongs to the aegerolysin family.</text>
</comment>
<dbReference type="AlphaFoldDB" id="A0AAW0BSS3"/>